<gene>
    <name evidence="8" type="ORF">Micbo1qcDRAFT_232971</name>
</gene>
<dbReference type="GO" id="GO:0006400">
    <property type="term" value="P:tRNA modification"/>
    <property type="evidence" value="ECO:0007669"/>
    <property type="project" value="InterPro"/>
</dbReference>
<keyword evidence="9" id="KW-1185">Reference proteome</keyword>
<dbReference type="InterPro" id="IPR050852">
    <property type="entry name" value="Queuine_tRNA-ribosyltrfase"/>
</dbReference>
<dbReference type="STRING" id="196109.A0A136J8I2"/>
<feature type="binding site" evidence="5">
    <location>
        <position position="418"/>
    </location>
    <ligand>
        <name>Zn(2+)</name>
        <dbReference type="ChEBI" id="CHEBI:29105"/>
    </ligand>
</feature>
<dbReference type="InterPro" id="IPR028592">
    <property type="entry name" value="QTRTD1"/>
</dbReference>
<comment type="similarity">
    <text evidence="5">Belongs to the queuine tRNA-ribosyltransferase family. QTRT2 subfamily.</text>
</comment>
<dbReference type="InterPro" id="IPR036511">
    <property type="entry name" value="TGT-like_sf"/>
</dbReference>
<comment type="cofactor">
    <cofactor evidence="5">
        <name>Zn(2+)</name>
        <dbReference type="ChEBI" id="CHEBI:29105"/>
    </cofactor>
    <text evidence="5">Binds 1 zinc ion per subunit.</text>
</comment>
<feature type="domain" description="tRNA-guanine(15) transglycosylase-like" evidence="7">
    <location>
        <begin position="36"/>
        <end position="442"/>
    </location>
</feature>
<dbReference type="AlphaFoldDB" id="A0A136J8I2"/>
<comment type="function">
    <text evidence="5">Non-catalytic subunit of the queuine tRNA-ribosyltransferase (TGT) that catalyzes the base-exchange of a guanine (G) residue with queuine (Q) at position 34 (anticodon wobble position) in tRNAs with GU(N) anticodons (tRNA-Asp, -Asn, -His and -Tyr), resulting in the hypermodified nucleoside queuosine (7-(((4,5-cis-dihydroxy-2-cyclopenten-1-yl)amino)methyl)-7-deazaguanosine).</text>
</comment>
<evidence type="ECO:0000256" key="1">
    <source>
        <dbReference type="ARBA" id="ARBA00022490"/>
    </source>
</evidence>
<feature type="binding site" evidence="5">
    <location>
        <position position="387"/>
    </location>
    <ligand>
        <name>Zn(2+)</name>
        <dbReference type="ChEBI" id="CHEBI:29105"/>
    </ligand>
</feature>
<keyword evidence="4 5" id="KW-0862">Zinc</keyword>
<reference evidence="9" key="1">
    <citation type="submission" date="2016-02" db="EMBL/GenBank/DDBJ databases">
        <title>Draft genome sequence of Microdochium bolleyi, a fungal endophyte of beachgrass.</title>
        <authorList>
            <consortium name="DOE Joint Genome Institute"/>
            <person name="David A.S."/>
            <person name="May G."/>
            <person name="Haridas S."/>
            <person name="Lim J."/>
            <person name="Wang M."/>
            <person name="Labutti K."/>
            <person name="Lipzen A."/>
            <person name="Barry K."/>
            <person name="Grigoriev I.V."/>
        </authorList>
    </citation>
    <scope>NUCLEOTIDE SEQUENCE [LARGE SCALE GENOMIC DNA]</scope>
    <source>
        <strain evidence="9">J235TASD1</strain>
    </source>
</reference>
<evidence type="ECO:0000313" key="9">
    <source>
        <dbReference type="Proteomes" id="UP000070501"/>
    </source>
</evidence>
<dbReference type="GO" id="GO:0005737">
    <property type="term" value="C:cytoplasm"/>
    <property type="evidence" value="ECO:0007669"/>
    <property type="project" value="UniProtKB-SubCell"/>
</dbReference>
<comment type="subcellular location">
    <subcellularLocation>
        <location evidence="5">Cytoplasm</location>
    </subcellularLocation>
</comment>
<dbReference type="InterPro" id="IPR002616">
    <property type="entry name" value="tRNA_ribo_trans-like"/>
</dbReference>
<sequence>MGSQESAQEGAPGDSQTPTMLFDVLKTVAVHHCGGTGARLGRLAFPRQRQRLPIDTPNFIAITSRGSVPHMTPDVVTRHTQLGGAYMALEDFVELSQKRKSPALYKVSTALASGNENTTSPSSDKGPLHFYTATPPSQTVVLAARRHPAVTAPMGNGSDHVSLFTSTGFQKLSVDDYCAAVRDVRPDVAVPLADLTYGYAETGNRSSNPKRQIRMVERTEDWIAKFMTYADLPRKDPAPAASTSRVLDHTAVFAPTLPVPYPIQWDYLNRLAQDHRQHISGLAVYDADILADLGDYPALTPLPRLSMDFFVTPQQILRQVQLGMDLFTVPFINTASDAGIAMTFQFLPPSPETETSSAGGGNDIEPLGIDMWSDDHRVAVEPLLKGCTCYVCTKHHRAFLQHLLNAKEMLGWTLLQIHNHHVMSQFFADIRKVLAEEQAAAAAPGTFEEHCRRFQLRYESELPKGTGERPRARGYHFKAEAGQAKINKPAFQKYETADEGANTGSNDANGSNEEDRALAGEQAGLAVTGAAADGAETPVVPEGDAGDLVKKGFAEVDVTKQ</sequence>
<feature type="region of interest" description="Disordered" evidence="6">
    <location>
        <begin position="498"/>
        <end position="543"/>
    </location>
</feature>
<dbReference type="PANTHER" id="PTHR46064">
    <property type="entry name" value="QUEUINE TRNA-RIBOSYLTRANSFERASE ACCESSORY SUBUNIT 2"/>
    <property type="match status" value="1"/>
</dbReference>
<accession>A0A136J8I2</accession>
<dbReference type="GO" id="GO:0008479">
    <property type="term" value="F:tRNA-guanosine(34) queuine transglycosylase activity"/>
    <property type="evidence" value="ECO:0007669"/>
    <property type="project" value="UniProtKB-UniRule"/>
</dbReference>
<feature type="binding site" evidence="5">
    <location>
        <position position="392"/>
    </location>
    <ligand>
        <name>Zn(2+)</name>
        <dbReference type="ChEBI" id="CHEBI:29105"/>
    </ligand>
</feature>
<dbReference type="Pfam" id="PF01702">
    <property type="entry name" value="TGT"/>
    <property type="match status" value="1"/>
</dbReference>
<keyword evidence="2 5" id="KW-0819">tRNA processing</keyword>
<feature type="binding site" evidence="5">
    <location>
        <position position="389"/>
    </location>
    <ligand>
        <name>Zn(2+)</name>
        <dbReference type="ChEBI" id="CHEBI:29105"/>
    </ligand>
</feature>
<dbReference type="EMBL" id="KQ964248">
    <property type="protein sequence ID" value="KXJ93451.1"/>
    <property type="molecule type" value="Genomic_DNA"/>
</dbReference>
<evidence type="ECO:0000256" key="4">
    <source>
        <dbReference type="ARBA" id="ARBA00022833"/>
    </source>
</evidence>
<dbReference type="Gene3D" id="3.20.20.105">
    <property type="entry name" value="Queuine tRNA-ribosyltransferase-like"/>
    <property type="match status" value="1"/>
</dbReference>
<feature type="compositionally biased region" description="Polar residues" evidence="6">
    <location>
        <begin position="502"/>
        <end position="511"/>
    </location>
</feature>
<dbReference type="Proteomes" id="UP000070501">
    <property type="component" value="Unassembled WGS sequence"/>
</dbReference>
<dbReference type="OrthoDB" id="27601at2759"/>
<dbReference type="InParanoid" id="A0A136J8I2"/>
<comment type="subunit">
    <text evidence="5">Heterodimer of a catalytic subunit and an accessory subunit.</text>
</comment>
<evidence type="ECO:0000256" key="5">
    <source>
        <dbReference type="HAMAP-Rule" id="MF_03043"/>
    </source>
</evidence>
<evidence type="ECO:0000256" key="2">
    <source>
        <dbReference type="ARBA" id="ARBA00022694"/>
    </source>
</evidence>
<keyword evidence="1 5" id="KW-0963">Cytoplasm</keyword>
<name>A0A136J8I2_9PEZI</name>
<organism evidence="8 9">
    <name type="scientific">Microdochium bolleyi</name>
    <dbReference type="NCBI Taxonomy" id="196109"/>
    <lineage>
        <taxon>Eukaryota</taxon>
        <taxon>Fungi</taxon>
        <taxon>Dikarya</taxon>
        <taxon>Ascomycota</taxon>
        <taxon>Pezizomycotina</taxon>
        <taxon>Sordariomycetes</taxon>
        <taxon>Xylariomycetidae</taxon>
        <taxon>Xylariales</taxon>
        <taxon>Microdochiaceae</taxon>
        <taxon>Microdochium</taxon>
    </lineage>
</organism>
<evidence type="ECO:0000256" key="6">
    <source>
        <dbReference type="SAM" id="MobiDB-lite"/>
    </source>
</evidence>
<evidence type="ECO:0000259" key="7">
    <source>
        <dbReference type="Pfam" id="PF01702"/>
    </source>
</evidence>
<dbReference type="HAMAP" id="MF_03043">
    <property type="entry name" value="QTRT2"/>
    <property type="match status" value="1"/>
</dbReference>
<dbReference type="PANTHER" id="PTHR46064:SF1">
    <property type="entry name" value="QUEUINE TRNA-RIBOSYLTRANSFERASE ACCESSORY SUBUNIT 2"/>
    <property type="match status" value="1"/>
</dbReference>
<keyword evidence="3 5" id="KW-0479">Metal-binding</keyword>
<dbReference type="GO" id="GO:0046872">
    <property type="term" value="F:metal ion binding"/>
    <property type="evidence" value="ECO:0007669"/>
    <property type="project" value="UniProtKB-KW"/>
</dbReference>
<proteinExistence type="inferred from homology"/>
<evidence type="ECO:0000256" key="3">
    <source>
        <dbReference type="ARBA" id="ARBA00022723"/>
    </source>
</evidence>
<dbReference type="SUPFAM" id="SSF51713">
    <property type="entry name" value="tRNA-guanine transglycosylase"/>
    <property type="match status" value="1"/>
</dbReference>
<protein>
    <recommendedName>
        <fullName evidence="5">Queuine tRNA-ribosyltransferase accessory subunit 2</fullName>
    </recommendedName>
    <alternativeName>
        <fullName evidence="5">Queuine tRNA-ribosyltransferase domain-containing protein 1</fullName>
    </alternativeName>
</protein>
<evidence type="ECO:0000313" key="8">
    <source>
        <dbReference type="EMBL" id="KXJ93451.1"/>
    </source>
</evidence>